<sequence>MACCEAVQKTILGATLYQELLVMFVKRGSIGDHNENLDMKNHDIKKTNFLCEKVIRNRQHGEAPFHKFLSHDGIHSGHSADPLRVGKLHENTNLSFRLSVSVLVPTVFSGCEEVTYENFGRLRSELNVQECLNWTTSRVGNAALTAEVVATLQWVCLDEGNARGVVHSDLVEVLFTKAHPENTPISHPTLHTDTLRLLHSLLRFTCFSTRPNPTSTSPHSNKLPTASFASLLHNSVLAPSLPYLLFLAPSPSSLPDSPPNSYLFCLILRLMEFATAHHPTLLLFQHSHLSISFVHMILQTQHSGLLFWHITDFVDTLQRWSMELPVIAQQGRECVALLDQEGLLDALEALVFAAEGGQRRYGGETVRTASMNAFRERGGNG</sequence>
<keyword evidence="2" id="KW-1185">Reference proteome</keyword>
<evidence type="ECO:0000313" key="2">
    <source>
        <dbReference type="Proteomes" id="UP001281761"/>
    </source>
</evidence>
<protein>
    <submittedName>
        <fullName evidence="1">Uncharacterized protein</fullName>
    </submittedName>
</protein>
<organism evidence="1 2">
    <name type="scientific">Blattamonas nauphoetae</name>
    <dbReference type="NCBI Taxonomy" id="2049346"/>
    <lineage>
        <taxon>Eukaryota</taxon>
        <taxon>Metamonada</taxon>
        <taxon>Preaxostyla</taxon>
        <taxon>Oxymonadida</taxon>
        <taxon>Blattamonas</taxon>
    </lineage>
</organism>
<accession>A0ABQ9WU52</accession>
<comment type="caution">
    <text evidence="1">The sequence shown here is derived from an EMBL/GenBank/DDBJ whole genome shotgun (WGS) entry which is preliminary data.</text>
</comment>
<proteinExistence type="predicted"/>
<gene>
    <name evidence="1" type="ORF">BLNAU_22257</name>
</gene>
<reference evidence="1 2" key="1">
    <citation type="journal article" date="2022" name="bioRxiv">
        <title>Genomics of Preaxostyla Flagellates Illuminates Evolutionary Transitions and the Path Towards Mitochondrial Loss.</title>
        <authorList>
            <person name="Novak L.V.F."/>
            <person name="Treitli S.C."/>
            <person name="Pyrih J."/>
            <person name="Halakuc P."/>
            <person name="Pipaliya S.V."/>
            <person name="Vacek V."/>
            <person name="Brzon O."/>
            <person name="Soukal P."/>
            <person name="Eme L."/>
            <person name="Dacks J.B."/>
            <person name="Karnkowska A."/>
            <person name="Elias M."/>
            <person name="Hampl V."/>
        </authorList>
    </citation>
    <scope>NUCLEOTIDE SEQUENCE [LARGE SCALE GENOMIC DNA]</scope>
    <source>
        <strain evidence="1">NAU3</strain>
        <tissue evidence="1">Gut</tissue>
    </source>
</reference>
<dbReference type="EMBL" id="JARBJD010000380">
    <property type="protein sequence ID" value="KAK2942843.1"/>
    <property type="molecule type" value="Genomic_DNA"/>
</dbReference>
<name>A0ABQ9WU52_9EUKA</name>
<evidence type="ECO:0000313" key="1">
    <source>
        <dbReference type="EMBL" id="KAK2942843.1"/>
    </source>
</evidence>
<dbReference type="Proteomes" id="UP001281761">
    <property type="component" value="Unassembled WGS sequence"/>
</dbReference>